<organism evidence="3 4">
    <name type="scientific">Azospirillum brasilense</name>
    <dbReference type="NCBI Taxonomy" id="192"/>
    <lineage>
        <taxon>Bacteria</taxon>
        <taxon>Pseudomonadati</taxon>
        <taxon>Pseudomonadota</taxon>
        <taxon>Alphaproteobacteria</taxon>
        <taxon>Rhodospirillales</taxon>
        <taxon>Azospirillaceae</taxon>
        <taxon>Azospirillum</taxon>
    </lineage>
</organism>
<reference evidence="2 5" key="2">
    <citation type="submission" date="2023-11" db="EMBL/GenBank/DDBJ databases">
        <title>MicrobeMod: A computational toolkit for identifying prokaryotic methylation and restriction-modification with nanopore sequencing.</title>
        <authorList>
            <person name="Crits-Christoph A."/>
            <person name="Kang S.C."/>
            <person name="Lee H."/>
            <person name="Ostrov N."/>
        </authorList>
    </citation>
    <scope>NUCLEOTIDE SEQUENCE [LARGE SCALE GENOMIC DNA]</scope>
    <source>
        <strain evidence="2 5">ATCC 29145</strain>
    </source>
</reference>
<dbReference type="Proteomes" id="UP000298774">
    <property type="component" value="Plasmid p1"/>
</dbReference>
<dbReference type="GeneID" id="56451617"/>
<keyword evidence="3" id="KW-0614">Plasmid</keyword>
<evidence type="ECO:0000313" key="2">
    <source>
        <dbReference type="EMBL" id="MDX5951734.1"/>
    </source>
</evidence>
<evidence type="ECO:0000313" key="3">
    <source>
        <dbReference type="EMBL" id="QCO10488.1"/>
    </source>
</evidence>
<keyword evidence="1" id="KW-0732">Signal</keyword>
<feature type="signal peptide" evidence="1">
    <location>
        <begin position="1"/>
        <end position="24"/>
    </location>
</feature>
<dbReference type="AlphaFoldDB" id="A0A0P0FAT9"/>
<name>A0A0P0FAT9_AZOBR</name>
<evidence type="ECO:0000256" key="1">
    <source>
        <dbReference type="SAM" id="SignalP"/>
    </source>
</evidence>
<dbReference type="RefSeq" id="WP_035677611.1">
    <property type="nucleotide sequence ID" value="NZ_CP012915.1"/>
</dbReference>
<dbReference type="KEGG" id="abf:AMK58_14120"/>
<reference evidence="3 4" key="1">
    <citation type="submission" date="2018-09" db="EMBL/GenBank/DDBJ databases">
        <title>Whole genome based analysis of evolution and adaptive divergence in Indian and Brazilian strains of Azospirillum brasilense.</title>
        <authorList>
            <person name="Singh C."/>
            <person name="Tripathi A.K."/>
        </authorList>
    </citation>
    <scope>NUCLEOTIDE SEQUENCE [LARGE SCALE GENOMIC DNA]</scope>
    <source>
        <strain evidence="3 4">MTCC4038</strain>
        <plasmid evidence="3 4">p1</plasmid>
    </source>
</reference>
<accession>A0A0P0FAT9</accession>
<dbReference type="EMBL" id="JAWXYC010000003">
    <property type="protein sequence ID" value="MDX5951734.1"/>
    <property type="molecule type" value="Genomic_DNA"/>
</dbReference>
<protein>
    <submittedName>
        <fullName evidence="3">Cobalt ABC transporter substrate-binding protein</fullName>
    </submittedName>
</protein>
<evidence type="ECO:0000313" key="4">
    <source>
        <dbReference type="Proteomes" id="UP000298774"/>
    </source>
</evidence>
<evidence type="ECO:0000313" key="5">
    <source>
        <dbReference type="Proteomes" id="UP001277471"/>
    </source>
</evidence>
<dbReference type="EMBL" id="CP032340">
    <property type="protein sequence ID" value="QCO10488.1"/>
    <property type="molecule type" value="Genomic_DNA"/>
</dbReference>
<feature type="chain" id="PRO_5030012861" evidence="1">
    <location>
        <begin position="25"/>
        <end position="246"/>
    </location>
</feature>
<dbReference type="Proteomes" id="UP001277471">
    <property type="component" value="Unassembled WGS sequence"/>
</dbReference>
<gene>
    <name evidence="3" type="ORF">D3868_15420</name>
    <name evidence="2" type="ORF">SIM66_11080</name>
</gene>
<keyword evidence="5" id="KW-1185">Reference proteome</keyword>
<sequence length="246" mass="26394">MNKLSLALIAALGFAMPAAMPAQAHQIWIEQPEQGNATIRFGEFGENLREVSPGLLDKFGKPAGTLLSAKGEQKAEAAKTADGFALPFKAANGESIVAEDTLYPLYTWKQGDKETTNWFHPAARLITGFAEQAPKLTLDLVPTGKPGQFKLVFQGQPKAKTKVMLVTQSGWAKEAHSDEQGLVTFDLPWKGTYVAEVSLNERTPGERQGANGAEKYDGVSYVTTVTYVHPDGLAPLPAGPAATPNK</sequence>
<proteinExistence type="predicted"/>
<geneLocation type="plasmid" evidence="3 4">
    <name>p1</name>
</geneLocation>